<evidence type="ECO:0000256" key="8">
    <source>
        <dbReference type="SAM" id="Phobius"/>
    </source>
</evidence>
<dbReference type="InterPro" id="IPR004869">
    <property type="entry name" value="MMPL_dom"/>
</dbReference>
<accession>A0A511D6B0</accession>
<dbReference type="EMBL" id="BJVI01000066">
    <property type="protein sequence ID" value="GEL20326.1"/>
    <property type="molecule type" value="Genomic_DNA"/>
</dbReference>
<comment type="similarity">
    <text evidence="2">Belongs to the resistance-nodulation-cell division (RND) (TC 2.A.6) family. MmpL subfamily.</text>
</comment>
<feature type="domain" description="Membrane transport protein MMPL" evidence="9">
    <location>
        <begin position="490"/>
        <end position="734"/>
    </location>
</feature>
<feature type="transmembrane region" description="Helical" evidence="8">
    <location>
        <begin position="296"/>
        <end position="317"/>
    </location>
</feature>
<dbReference type="SUPFAM" id="SSF82866">
    <property type="entry name" value="Multidrug efflux transporter AcrB transmembrane domain"/>
    <property type="match status" value="2"/>
</dbReference>
<feature type="transmembrane region" description="Helical" evidence="8">
    <location>
        <begin position="220"/>
        <end position="240"/>
    </location>
</feature>
<keyword evidence="11" id="KW-1185">Reference proteome</keyword>
<dbReference type="PANTHER" id="PTHR33406">
    <property type="entry name" value="MEMBRANE PROTEIN MJ1562-RELATED"/>
    <property type="match status" value="1"/>
</dbReference>
<dbReference type="InterPro" id="IPR050545">
    <property type="entry name" value="Mycobact_MmpL"/>
</dbReference>
<feature type="transmembrane region" description="Helical" evidence="8">
    <location>
        <begin position="624"/>
        <end position="649"/>
    </location>
</feature>
<dbReference type="AlphaFoldDB" id="A0A511D6B0"/>
<evidence type="ECO:0000313" key="11">
    <source>
        <dbReference type="Proteomes" id="UP000321328"/>
    </source>
</evidence>
<evidence type="ECO:0000256" key="4">
    <source>
        <dbReference type="ARBA" id="ARBA00022692"/>
    </source>
</evidence>
<feature type="region of interest" description="Disordered" evidence="7">
    <location>
        <begin position="361"/>
        <end position="383"/>
    </location>
</feature>
<keyword evidence="3" id="KW-1003">Cell membrane</keyword>
<dbReference type="OrthoDB" id="2365435at2"/>
<name>A0A511D6B0_9PSEU</name>
<feature type="transmembrane region" description="Helical" evidence="8">
    <location>
        <begin position="394"/>
        <end position="413"/>
    </location>
</feature>
<comment type="subcellular location">
    <subcellularLocation>
        <location evidence="1">Cell membrane</location>
        <topology evidence="1">Multi-pass membrane protein</topology>
    </subcellularLocation>
</comment>
<protein>
    <recommendedName>
        <fullName evidence="9">Membrane transport protein MMPL domain-containing protein</fullName>
    </recommendedName>
</protein>
<organism evidence="10 11">
    <name type="scientific">Pseudonocardia asaccharolytica DSM 44247 = NBRC 16224</name>
    <dbReference type="NCBI Taxonomy" id="1123024"/>
    <lineage>
        <taxon>Bacteria</taxon>
        <taxon>Bacillati</taxon>
        <taxon>Actinomycetota</taxon>
        <taxon>Actinomycetes</taxon>
        <taxon>Pseudonocardiales</taxon>
        <taxon>Pseudonocardiaceae</taxon>
        <taxon>Pseudonocardia</taxon>
    </lineage>
</organism>
<feature type="transmembrane region" description="Helical" evidence="8">
    <location>
        <begin position="194"/>
        <end position="213"/>
    </location>
</feature>
<evidence type="ECO:0000313" key="10">
    <source>
        <dbReference type="EMBL" id="GEL20326.1"/>
    </source>
</evidence>
<feature type="transmembrane region" description="Helical" evidence="8">
    <location>
        <begin position="329"/>
        <end position="352"/>
    </location>
</feature>
<evidence type="ECO:0000256" key="7">
    <source>
        <dbReference type="SAM" id="MobiDB-lite"/>
    </source>
</evidence>
<dbReference type="RefSeq" id="WP_084796406.1">
    <property type="nucleotide sequence ID" value="NZ_AUII01000044.1"/>
</dbReference>
<feature type="transmembrane region" description="Helical" evidence="8">
    <location>
        <begin position="21"/>
        <end position="42"/>
    </location>
</feature>
<dbReference type="STRING" id="1123024.GCA_000423625_04769"/>
<feature type="transmembrane region" description="Helical" evidence="8">
    <location>
        <begin position="670"/>
        <end position="691"/>
    </location>
</feature>
<feature type="transmembrane region" description="Helical" evidence="8">
    <location>
        <begin position="697"/>
        <end position="724"/>
    </location>
</feature>
<feature type="compositionally biased region" description="Basic residues" evidence="7">
    <location>
        <begin position="374"/>
        <end position="383"/>
    </location>
</feature>
<feature type="region of interest" description="Disordered" evidence="7">
    <location>
        <begin position="732"/>
        <end position="757"/>
    </location>
</feature>
<feature type="domain" description="Membrane transport protein MMPL" evidence="9">
    <location>
        <begin position="160"/>
        <end position="360"/>
    </location>
</feature>
<evidence type="ECO:0000256" key="3">
    <source>
        <dbReference type="ARBA" id="ARBA00022475"/>
    </source>
</evidence>
<dbReference type="Pfam" id="PF03176">
    <property type="entry name" value="MMPL"/>
    <property type="match status" value="2"/>
</dbReference>
<evidence type="ECO:0000256" key="5">
    <source>
        <dbReference type="ARBA" id="ARBA00022989"/>
    </source>
</evidence>
<evidence type="ECO:0000256" key="6">
    <source>
        <dbReference type="ARBA" id="ARBA00023136"/>
    </source>
</evidence>
<keyword evidence="5 8" id="KW-1133">Transmembrane helix</keyword>
<sequence>MTTDKRRVSQCYAQGVVRFPWMVLVAVAAALVATTQLLPGLATVGGGLSGLVGKDNPAIAAQVAALERFGLPLLSRTAVVQHDPAGLEAGIVADTVLRAATVDARTVAAGAEPSTELLLAYPLVNTPLLFPNAGERHTTVLTYLFIAPTANLGEQDAIARDYATTLKRPDGGLLGVAGTIPLQVAQGALVTETLPLVELATLAGVALIVALSFRSVVAPLITLLTAGVGYLIADRLIGWFAELTGLAAPSQVQPIVVALMLGVSTDYAIFFLSGLRAQLHAGRTGRPAARGAVAQYLPVVVAAGLTVAAGVATLLGAESGLFRAFGPALAITVLVGLAVSATVVPALLAILGRLALWPARGRPGPHGHGGPTSRRPRPPRPGRVHRLVTHRGRAAVVAAAVIALLVLATLPLAGLRAAVSPVTALPAGHPVRQAAGAAAAGFAPGILAPTEIVVSAPDIAERRQALGALGTALVERPGVTGVLGPGDQPVPVEAGLFLAPGGDAARYLVVLDSDPLGAAALQDLRALRAAMPDLLDRAGLAGAEVAYAGDTALGLSLVDTAVDDLGRVAIAVLLVQLLLLVIYLRALVAPLYLLATSVLAVGATLGITTWVFQDVLRQGGIVFYVPFAAAVLLVSMGSDYNIFSVGRVWEEARRHPLRQAMEVALPASTRAITIAGFTLAVSFAFVALIPVTPFRQLAFAVVVGVLIDAFVVRALLVPSLLSLIGQASGWPGRRLRGPRRPEASPQDPTTIRGGKPG</sequence>
<evidence type="ECO:0000259" key="9">
    <source>
        <dbReference type="Pfam" id="PF03176"/>
    </source>
</evidence>
<dbReference type="GO" id="GO:0005886">
    <property type="term" value="C:plasma membrane"/>
    <property type="evidence" value="ECO:0007669"/>
    <property type="project" value="UniProtKB-SubCell"/>
</dbReference>
<dbReference type="Gene3D" id="1.20.1640.10">
    <property type="entry name" value="Multidrug efflux transporter AcrB transmembrane domain"/>
    <property type="match status" value="2"/>
</dbReference>
<keyword evidence="6 8" id="KW-0472">Membrane</keyword>
<keyword evidence="4 8" id="KW-0812">Transmembrane</keyword>
<proteinExistence type="inferred from homology"/>
<feature type="transmembrane region" description="Helical" evidence="8">
    <location>
        <begin position="565"/>
        <end position="584"/>
    </location>
</feature>
<gene>
    <name evidence="10" type="ORF">PA7_41630</name>
</gene>
<evidence type="ECO:0000256" key="1">
    <source>
        <dbReference type="ARBA" id="ARBA00004651"/>
    </source>
</evidence>
<dbReference type="Proteomes" id="UP000321328">
    <property type="component" value="Unassembled WGS sequence"/>
</dbReference>
<comment type="caution">
    <text evidence="10">The sequence shown here is derived from an EMBL/GenBank/DDBJ whole genome shotgun (WGS) entry which is preliminary data.</text>
</comment>
<feature type="transmembrane region" description="Helical" evidence="8">
    <location>
        <begin position="591"/>
        <end position="612"/>
    </location>
</feature>
<reference evidence="10 11" key="1">
    <citation type="submission" date="2019-07" db="EMBL/GenBank/DDBJ databases">
        <title>Whole genome shotgun sequence of Pseudonocardia asaccharolytica NBRC 16224.</title>
        <authorList>
            <person name="Hosoyama A."/>
            <person name="Uohara A."/>
            <person name="Ohji S."/>
            <person name="Ichikawa N."/>
        </authorList>
    </citation>
    <scope>NUCLEOTIDE SEQUENCE [LARGE SCALE GENOMIC DNA]</scope>
    <source>
        <strain evidence="10 11">NBRC 16224</strain>
    </source>
</reference>
<evidence type="ECO:0000256" key="2">
    <source>
        <dbReference type="ARBA" id="ARBA00010157"/>
    </source>
</evidence>
<feature type="transmembrane region" description="Helical" evidence="8">
    <location>
        <begin position="252"/>
        <end position="275"/>
    </location>
</feature>
<dbReference type="PANTHER" id="PTHR33406:SF6">
    <property type="entry name" value="MEMBRANE PROTEIN YDGH-RELATED"/>
    <property type="match status" value="1"/>
</dbReference>